<dbReference type="SUPFAM" id="SSF54909">
    <property type="entry name" value="Dimeric alpha+beta barrel"/>
    <property type="match status" value="1"/>
</dbReference>
<feature type="domain" description="Muconolactone isomerase" evidence="1">
    <location>
        <begin position="5"/>
        <end position="91"/>
    </location>
</feature>
<dbReference type="AlphaFoldDB" id="A0AB73TW11"/>
<dbReference type="InterPro" id="IPR011008">
    <property type="entry name" value="Dimeric_a/b-barrel"/>
</dbReference>
<dbReference type="EMBL" id="CP041150">
    <property type="protein sequence ID" value="QDF68771.1"/>
    <property type="molecule type" value="Genomic_DNA"/>
</dbReference>
<evidence type="ECO:0000259" key="1">
    <source>
        <dbReference type="Pfam" id="PF02426"/>
    </source>
</evidence>
<accession>A0AB73TW11</accession>
<name>A0AB73TW11_MYCCH</name>
<gene>
    <name evidence="2" type="ORF">FJK96_00270</name>
</gene>
<evidence type="ECO:0000313" key="2">
    <source>
        <dbReference type="EMBL" id="QDF68771.1"/>
    </source>
</evidence>
<evidence type="ECO:0000313" key="3">
    <source>
        <dbReference type="Proteomes" id="UP000317728"/>
    </source>
</evidence>
<dbReference type="InterPro" id="IPR026029">
    <property type="entry name" value="MLI_dom"/>
</dbReference>
<proteinExistence type="predicted"/>
<sequence length="98" mass="11267">MPSLTFLVQHTVRRQIQLDDDEWDDALVRERSIARERIRDGIISGIWRIPGTAANWALWHVGSAEELHELLTTLPLARWSTFDVHLLADHPLMTAETS</sequence>
<dbReference type="Pfam" id="PF02426">
    <property type="entry name" value="MIase"/>
    <property type="match status" value="1"/>
</dbReference>
<dbReference type="Proteomes" id="UP000317728">
    <property type="component" value="Chromosome"/>
</dbReference>
<dbReference type="Gene3D" id="3.30.70.1060">
    <property type="entry name" value="Dimeric alpha+beta barrel"/>
    <property type="match status" value="1"/>
</dbReference>
<protein>
    <submittedName>
        <fullName evidence="2">Muconolactone delta-isomerase</fullName>
    </submittedName>
</protein>
<dbReference type="RefSeq" id="WP_075908343.1">
    <property type="nucleotide sequence ID" value="NZ_CP041150.1"/>
</dbReference>
<organism evidence="2 3">
    <name type="scientific">Mycobacteroides chelonae</name>
    <name type="common">Mycobacterium chelonae</name>
    <dbReference type="NCBI Taxonomy" id="1774"/>
    <lineage>
        <taxon>Bacteria</taxon>
        <taxon>Bacillati</taxon>
        <taxon>Actinomycetota</taxon>
        <taxon>Actinomycetes</taxon>
        <taxon>Mycobacteriales</taxon>
        <taxon>Mycobacteriaceae</taxon>
        <taxon>Mycobacteroides</taxon>
    </lineage>
</organism>
<reference evidence="2 3" key="1">
    <citation type="submission" date="2019-06" db="EMBL/GenBank/DDBJ databases">
        <title>Whole geneome sequnce of Mycobacteroides chelonae M77 isolated from bovine milk from Meghalaya, India.</title>
        <authorList>
            <person name="Vise E."/>
            <person name="Das S."/>
            <person name="Garg A."/>
            <person name="Ghatak S."/>
            <person name="Shakuntala I."/>
            <person name="Milton A.A.P."/>
            <person name="Karam A."/>
            <person name="Sanjukta R."/>
            <person name="Puro K."/>
            <person name="Sen A."/>
        </authorList>
    </citation>
    <scope>NUCLEOTIDE SEQUENCE [LARGE SCALE GENOMIC DNA]</scope>
    <source>
        <strain evidence="2 3">M77</strain>
    </source>
</reference>